<evidence type="ECO:0000256" key="1">
    <source>
        <dbReference type="ARBA" id="ARBA00022617"/>
    </source>
</evidence>
<comment type="similarity">
    <text evidence="4">Belongs to the globin family.</text>
</comment>
<reference evidence="6 7" key="2">
    <citation type="submission" date="2018-11" db="EMBL/GenBank/DDBJ databases">
        <authorList>
            <consortium name="Pathogen Informatics"/>
        </authorList>
    </citation>
    <scope>NUCLEOTIDE SEQUENCE [LARGE SCALE GENOMIC DNA]</scope>
</reference>
<evidence type="ECO:0000256" key="2">
    <source>
        <dbReference type="ARBA" id="ARBA00022723"/>
    </source>
</evidence>
<proteinExistence type="inferred from homology"/>
<dbReference type="InterPro" id="IPR012292">
    <property type="entry name" value="Globin/Proto"/>
</dbReference>
<evidence type="ECO:0000256" key="3">
    <source>
        <dbReference type="ARBA" id="ARBA00023004"/>
    </source>
</evidence>
<dbReference type="CDD" id="cd01040">
    <property type="entry name" value="Mb-like"/>
    <property type="match status" value="1"/>
</dbReference>
<dbReference type="OrthoDB" id="436496at2759"/>
<dbReference type="GO" id="GO:0046872">
    <property type="term" value="F:metal ion binding"/>
    <property type="evidence" value="ECO:0007669"/>
    <property type="project" value="UniProtKB-KW"/>
</dbReference>
<dbReference type="Gene3D" id="1.10.490.10">
    <property type="entry name" value="Globins"/>
    <property type="match status" value="1"/>
</dbReference>
<dbReference type="InterPro" id="IPR044399">
    <property type="entry name" value="Mb-like_M"/>
</dbReference>
<evidence type="ECO:0000313" key="7">
    <source>
        <dbReference type="Proteomes" id="UP000267096"/>
    </source>
</evidence>
<keyword evidence="4" id="KW-0813">Transport</keyword>
<sequence>MEAEIRQLVQTTVEEVISKAEAILNSPYMVSFSSSITQKGFLLRRQRNNGISTNICKSIIDEHDSIEICARDRSKGEEILELDDPQIARAHWIQLFKMNMQMTVIQNTFLQILSNYQHLRPIWCFARNLSDKSESCIGRIRNDKRFIQHCENVLAAMNAIMENLDEPDCRDALLQQLGVNHFFYDVCEPHFEVFHSAFKESMRTTLHGTDALNENLEQAWNMIFEIIKSNMCVGLSTQRYDYLSRRMTPKEFIIVKSTWHKAKVFNTKHLGAKIRQLAIQVNFIRIIRRISSASIPFTYLAM</sequence>
<keyword evidence="4" id="KW-0561">Oxygen transport</keyword>
<evidence type="ECO:0000313" key="6">
    <source>
        <dbReference type="EMBL" id="VDK18529.1"/>
    </source>
</evidence>
<evidence type="ECO:0000256" key="4">
    <source>
        <dbReference type="RuleBase" id="RU000356"/>
    </source>
</evidence>
<gene>
    <name evidence="6" type="ORF">ASIM_LOCUS1215</name>
</gene>
<dbReference type="SUPFAM" id="SSF46458">
    <property type="entry name" value="Globin-like"/>
    <property type="match status" value="1"/>
</dbReference>
<dbReference type="GO" id="GO:0020037">
    <property type="term" value="F:heme binding"/>
    <property type="evidence" value="ECO:0007669"/>
    <property type="project" value="InterPro"/>
</dbReference>
<evidence type="ECO:0000259" key="5">
    <source>
        <dbReference type="Pfam" id="PF00042"/>
    </source>
</evidence>
<keyword evidence="1 4" id="KW-0349">Heme</keyword>
<protein>
    <submittedName>
        <fullName evidence="8">GLOBIN domain-containing protein</fullName>
    </submittedName>
</protein>
<dbReference type="InterPro" id="IPR009050">
    <property type="entry name" value="Globin-like_sf"/>
</dbReference>
<dbReference type="Proteomes" id="UP000267096">
    <property type="component" value="Unassembled WGS sequence"/>
</dbReference>
<dbReference type="AlphaFoldDB" id="A0A0M3J1D2"/>
<dbReference type="WBParaSite" id="ASIM_0000132901-mRNA-1">
    <property type="protein sequence ID" value="ASIM_0000132901-mRNA-1"/>
    <property type="gene ID" value="ASIM_0000132901"/>
</dbReference>
<organism evidence="8">
    <name type="scientific">Anisakis simplex</name>
    <name type="common">Herring worm</name>
    <dbReference type="NCBI Taxonomy" id="6269"/>
    <lineage>
        <taxon>Eukaryota</taxon>
        <taxon>Metazoa</taxon>
        <taxon>Ecdysozoa</taxon>
        <taxon>Nematoda</taxon>
        <taxon>Chromadorea</taxon>
        <taxon>Rhabditida</taxon>
        <taxon>Spirurina</taxon>
        <taxon>Ascaridomorpha</taxon>
        <taxon>Ascaridoidea</taxon>
        <taxon>Anisakidae</taxon>
        <taxon>Anisakis</taxon>
        <taxon>Anisakis simplex complex</taxon>
    </lineage>
</organism>
<dbReference type="PANTHER" id="PTHR46458">
    <property type="entry name" value="BLR2807 PROTEIN"/>
    <property type="match status" value="1"/>
</dbReference>
<keyword evidence="3" id="KW-0408">Iron</keyword>
<feature type="domain" description="Globin" evidence="5">
    <location>
        <begin position="138"/>
        <end position="229"/>
    </location>
</feature>
<dbReference type="PANTHER" id="PTHR46458:SF6">
    <property type="entry name" value="GLOBIN FAMILY PROFILE DOMAIN-CONTAINING PROTEIN"/>
    <property type="match status" value="1"/>
</dbReference>
<name>A0A0M3J1D2_ANISI</name>
<accession>A0A0M3J1D2</accession>
<dbReference type="EMBL" id="UYRR01001176">
    <property type="protein sequence ID" value="VDK18529.1"/>
    <property type="molecule type" value="Genomic_DNA"/>
</dbReference>
<dbReference type="GO" id="GO:0019825">
    <property type="term" value="F:oxygen binding"/>
    <property type="evidence" value="ECO:0007669"/>
    <property type="project" value="InterPro"/>
</dbReference>
<dbReference type="InterPro" id="IPR050532">
    <property type="entry name" value="Globin-like_OT"/>
</dbReference>
<dbReference type="GO" id="GO:0005344">
    <property type="term" value="F:oxygen carrier activity"/>
    <property type="evidence" value="ECO:0007669"/>
    <property type="project" value="UniProtKB-KW"/>
</dbReference>
<dbReference type="InterPro" id="IPR000971">
    <property type="entry name" value="Globin"/>
</dbReference>
<reference evidence="8" key="1">
    <citation type="submission" date="2017-02" db="UniProtKB">
        <authorList>
            <consortium name="WormBaseParasite"/>
        </authorList>
    </citation>
    <scope>IDENTIFICATION</scope>
</reference>
<keyword evidence="7" id="KW-1185">Reference proteome</keyword>
<dbReference type="Pfam" id="PF00042">
    <property type="entry name" value="Globin"/>
    <property type="match status" value="1"/>
</dbReference>
<evidence type="ECO:0000313" key="8">
    <source>
        <dbReference type="WBParaSite" id="ASIM_0000132901-mRNA-1"/>
    </source>
</evidence>
<keyword evidence="2" id="KW-0479">Metal-binding</keyword>